<keyword evidence="1" id="KW-0479">Metal-binding</keyword>
<dbReference type="GeneID" id="26905372"/>
<dbReference type="Gene3D" id="4.10.830.40">
    <property type="match status" value="1"/>
</dbReference>
<evidence type="ECO:0000313" key="6">
    <source>
        <dbReference type="Proteomes" id="UP000037923"/>
    </source>
</evidence>
<keyword evidence="6" id="KW-1185">Reference proteome</keyword>
<dbReference type="AlphaFoldDB" id="A0A0M9G0S6"/>
<dbReference type="Gene3D" id="3.30.160.60">
    <property type="entry name" value="Classic Zinc Finger"/>
    <property type="match status" value="1"/>
</dbReference>
<dbReference type="InterPro" id="IPR000315">
    <property type="entry name" value="Znf_B-box"/>
</dbReference>
<dbReference type="RefSeq" id="XP_015658509.1">
    <property type="nucleotide sequence ID" value="XM_015802993.1"/>
</dbReference>
<dbReference type="Proteomes" id="UP000037923">
    <property type="component" value="Unassembled WGS sequence"/>
</dbReference>
<organism evidence="5 6">
    <name type="scientific">Leptomonas pyrrhocoris</name>
    <name type="common">Firebug parasite</name>
    <dbReference type="NCBI Taxonomy" id="157538"/>
    <lineage>
        <taxon>Eukaryota</taxon>
        <taxon>Discoba</taxon>
        <taxon>Euglenozoa</taxon>
        <taxon>Kinetoplastea</taxon>
        <taxon>Metakinetoplastina</taxon>
        <taxon>Trypanosomatida</taxon>
        <taxon>Trypanosomatidae</taxon>
        <taxon>Leishmaniinae</taxon>
        <taxon>Leptomonas</taxon>
    </lineage>
</organism>
<evidence type="ECO:0000256" key="3">
    <source>
        <dbReference type="SAM" id="MobiDB-lite"/>
    </source>
</evidence>
<accession>A0A0M9G0S6</accession>
<dbReference type="PANTHER" id="PTHR25462:SF296">
    <property type="entry name" value="MEIOTIC P26, ISOFORM F"/>
    <property type="match status" value="1"/>
</dbReference>
<dbReference type="Pfam" id="PF00643">
    <property type="entry name" value="zf-B_box"/>
    <property type="match status" value="1"/>
</dbReference>
<feature type="region of interest" description="Disordered" evidence="3">
    <location>
        <begin position="1"/>
        <end position="20"/>
    </location>
</feature>
<keyword evidence="1" id="KW-0862">Zinc</keyword>
<dbReference type="PANTHER" id="PTHR25462">
    <property type="entry name" value="BONUS, ISOFORM C-RELATED"/>
    <property type="match status" value="1"/>
</dbReference>
<dbReference type="CDD" id="cd19757">
    <property type="entry name" value="Bbox1"/>
    <property type="match status" value="1"/>
</dbReference>
<dbReference type="EMBL" id="LGTL01000009">
    <property type="protein sequence ID" value="KPA80070.1"/>
    <property type="molecule type" value="Genomic_DNA"/>
</dbReference>
<feature type="coiled-coil region" evidence="2">
    <location>
        <begin position="319"/>
        <end position="346"/>
    </location>
</feature>
<dbReference type="InterPro" id="IPR047153">
    <property type="entry name" value="TRIM45/56/19-like"/>
</dbReference>
<name>A0A0M9G0S6_LEPPY</name>
<dbReference type="GO" id="GO:0008270">
    <property type="term" value="F:zinc ion binding"/>
    <property type="evidence" value="ECO:0007669"/>
    <property type="project" value="UniProtKB-KW"/>
</dbReference>
<feature type="domain" description="B box-type" evidence="4">
    <location>
        <begin position="276"/>
        <end position="318"/>
    </location>
</feature>
<sequence length="888" mass="95407">MAKRTLAPAPSSANAPAPSALEASVCCSFVDDHEPICRDEQPEEVRLSSDENNENSQPTSSVCASAAAATAASPADTPDWTFLCPFCCSAKLTDPVELHAHVGSHAETRAATHCLACRTCAARWCAATHALEESTPPASNGDAFVYPNRTSLYAPCLQCPLCDCDVPASATESFLTLNEEAQRELETTIALHPETIRNCYTGLAPLAESSNGAAVEGLPSVSRAATLYCGVCEEQRATRMCVQCDFGLCDACHKATHAKGKFKLHEVVELDQVRRRDQLKCPEHPGMSLDLYCETCSTCVCVTCCFGGAHRGHDVFTLADVAQRTAATLKKDARELSRTREKAAAAHSELAALWALYESKANDVEADIQRCFSTLRRVLQEREDALLGTLRAASAEVKRRSTLLQSAAGALADLLGDASGRLTSFHETVSPATLMRVAQRVQEQRAWTLRAASRLADEATAAVDGWTYQLGEEGVNGCRMACFDMLNAQTLNEKGISQYRQVLADLGRLEASAELQPPTVRTSATESELDQGSAAGEEDEEVEEVVDVGQHAREEKRAEGRFAYVQPESLTTSPKHQYKRSMSPSSYNFAKVVSKVHEEVAALRTADASAPVATGAATEDEVPQLRPSHVSEVAALAPNSTSRVTEMHLNSDTDHTATGISRVAARRSVTSTRSSVPRSLVIGGSRDEASFSISAANSRTTSSTSQVRAALDALEKKETDPFCASSATYTYSTNALRLRSDDAANSARDTVPFRVSMPRKRILSLDRIDDAQRADNSHNNSGNNVSSSSSSWRALKLHRTSVMQDTTLAEAAVRPSSLPPAPYSGSWGCSSAWQTSGSTRLSFFSEFDVCKPSKSSGVSPARGMSGDTAGEEHRGTVKRKTTGLQLEL</sequence>
<dbReference type="OMA" id="CCFGGAH"/>
<dbReference type="OrthoDB" id="264520at2759"/>
<dbReference type="PROSITE" id="PS00028">
    <property type="entry name" value="ZINC_FINGER_C2H2_1"/>
    <property type="match status" value="1"/>
</dbReference>
<evidence type="ECO:0000313" key="5">
    <source>
        <dbReference type="EMBL" id="KPA80070.1"/>
    </source>
</evidence>
<proteinExistence type="predicted"/>
<dbReference type="Pfam" id="PF22586">
    <property type="entry name" value="ANCHR-like_BBOX"/>
    <property type="match status" value="1"/>
</dbReference>
<evidence type="ECO:0000256" key="1">
    <source>
        <dbReference type="PROSITE-ProRule" id="PRU00024"/>
    </source>
</evidence>
<comment type="caution">
    <text evidence="5">The sequence shown here is derived from an EMBL/GenBank/DDBJ whole genome shotgun (WGS) entry which is preliminary data.</text>
</comment>
<feature type="compositionally biased region" description="Low complexity" evidence="3">
    <location>
        <begin position="7"/>
        <end position="20"/>
    </location>
</feature>
<feature type="region of interest" description="Disordered" evidence="3">
    <location>
        <begin position="851"/>
        <end position="888"/>
    </location>
</feature>
<reference evidence="5 6" key="1">
    <citation type="submission" date="2015-07" db="EMBL/GenBank/DDBJ databases">
        <title>High-quality genome of monoxenous trypanosomatid Leptomonas pyrrhocoris.</title>
        <authorList>
            <person name="Flegontov P."/>
            <person name="Butenko A."/>
            <person name="Firsov S."/>
            <person name="Vlcek C."/>
            <person name="Logacheva M.D."/>
            <person name="Field M."/>
            <person name="Filatov D."/>
            <person name="Flegontova O."/>
            <person name="Gerasimov E."/>
            <person name="Jackson A.P."/>
            <person name="Kelly S."/>
            <person name="Opperdoes F."/>
            <person name="O'Reilly A."/>
            <person name="Votypka J."/>
            <person name="Yurchenko V."/>
            <person name="Lukes J."/>
        </authorList>
    </citation>
    <scope>NUCLEOTIDE SEQUENCE [LARGE SCALE GENOMIC DNA]</scope>
    <source>
        <strain evidence="5">H10</strain>
    </source>
</reference>
<dbReference type="SUPFAM" id="SSF57845">
    <property type="entry name" value="B-box zinc-binding domain"/>
    <property type="match status" value="1"/>
</dbReference>
<evidence type="ECO:0000259" key="4">
    <source>
        <dbReference type="PROSITE" id="PS50119"/>
    </source>
</evidence>
<dbReference type="PROSITE" id="PS50119">
    <property type="entry name" value="ZF_BBOX"/>
    <property type="match status" value="2"/>
</dbReference>
<dbReference type="VEuPathDB" id="TriTrypDB:LpyrH10_09_1810"/>
<feature type="domain" description="B box-type" evidence="4">
    <location>
        <begin position="224"/>
        <end position="270"/>
    </location>
</feature>
<keyword evidence="2" id="KW-0175">Coiled coil</keyword>
<dbReference type="InterPro" id="IPR013087">
    <property type="entry name" value="Znf_C2H2_type"/>
</dbReference>
<feature type="region of interest" description="Disordered" evidence="3">
    <location>
        <begin position="514"/>
        <end position="542"/>
    </location>
</feature>
<gene>
    <name evidence="5" type="ORF">ABB37_05081</name>
</gene>
<protein>
    <recommendedName>
        <fullName evidence="4">B box-type domain-containing protein</fullName>
    </recommendedName>
</protein>
<keyword evidence="1" id="KW-0863">Zinc-finger</keyword>
<evidence type="ECO:0000256" key="2">
    <source>
        <dbReference type="SAM" id="Coils"/>
    </source>
</evidence>
<dbReference type="SMART" id="SM00336">
    <property type="entry name" value="BBOX"/>
    <property type="match status" value="2"/>
</dbReference>